<dbReference type="PANTHER" id="PTHR30502">
    <property type="entry name" value="2-KETO-3-DEOXY-L-RHAMNONATE ALDOLASE"/>
    <property type="match status" value="1"/>
</dbReference>
<keyword evidence="4" id="KW-0456">Lyase</keyword>
<comment type="similarity">
    <text evidence="2">Belongs to the HpcH/HpaI aldolase family.</text>
</comment>
<evidence type="ECO:0000256" key="1">
    <source>
        <dbReference type="ARBA" id="ARBA00001968"/>
    </source>
</evidence>
<dbReference type="InterPro" id="IPR005000">
    <property type="entry name" value="Aldolase/citrate-lyase_domain"/>
</dbReference>
<dbReference type="PANTHER" id="PTHR30502:SF0">
    <property type="entry name" value="PHOSPHOENOLPYRUVATE CARBOXYLASE FAMILY PROTEIN"/>
    <property type="match status" value="1"/>
</dbReference>
<dbReference type="Pfam" id="PF03328">
    <property type="entry name" value="HpcH_HpaI"/>
    <property type="match status" value="1"/>
</dbReference>
<dbReference type="FunFam" id="3.20.20.60:FF:000004">
    <property type="entry name" value="5-keto-4-deoxy-D-glucarate aldolase"/>
    <property type="match status" value="1"/>
</dbReference>
<evidence type="ECO:0000256" key="4">
    <source>
        <dbReference type="ARBA" id="ARBA00023239"/>
    </source>
</evidence>
<evidence type="ECO:0000259" key="7">
    <source>
        <dbReference type="Pfam" id="PF03328"/>
    </source>
</evidence>
<reference evidence="8 9" key="1">
    <citation type="submission" date="2019-11" db="EMBL/GenBank/DDBJ databases">
        <title>Genome analysis of Rhizobacterium cereale a novel genus and species isolated from maize roots in North Spain.</title>
        <authorList>
            <person name="Menendez E."/>
            <person name="Flores-Felix J.D."/>
            <person name="Ramirez-Bahena M.-H."/>
            <person name="Igual J.M."/>
            <person name="Garcia-Fraile P."/>
            <person name="Peix A."/>
            <person name="Velazquez E."/>
        </authorList>
    </citation>
    <scope>NUCLEOTIDE SEQUENCE [LARGE SCALE GENOMIC DNA]</scope>
    <source>
        <strain evidence="8 9">RZME27</strain>
    </source>
</reference>
<dbReference type="GO" id="GO:0046872">
    <property type="term" value="F:metal ion binding"/>
    <property type="evidence" value="ECO:0007669"/>
    <property type="project" value="UniProtKB-KW"/>
</dbReference>
<evidence type="ECO:0000256" key="6">
    <source>
        <dbReference type="ARBA" id="ARBA00045074"/>
    </source>
</evidence>
<dbReference type="RefSeq" id="WP_153354295.1">
    <property type="nucleotide sequence ID" value="NZ_JAYKOO010000010.1"/>
</dbReference>
<gene>
    <name evidence="8" type="ORF">GAO09_12300</name>
</gene>
<keyword evidence="9" id="KW-1185">Reference proteome</keyword>
<sequence>MSENEFKKAIVNGKRQIGLWLNTGEAVVADIVGRTGFDWLVIDGEHGPNDLRSIMRQLQVLDGLPVEPVVRPPVGSKWMIKQLLDIGARTLLIPMVNTPEEAAECVRSVRYPPNGDRGMGAIVARASRYGTVPDYAANASDEICLLVQVETKQALENLDAIARTDGVDGVFIGPADLSADIGQPLRSDEVLSMIDQAIETIVAAGKPAGILTFDEELNRRFIDKGASFVAVGADVTVLLTTLASLSNRYKDVDAGPAKVASY</sequence>
<dbReference type="AlphaFoldDB" id="A0A6A8ADI9"/>
<organism evidence="8 9">
    <name type="scientific">Endobacterium cereale</name>
    <dbReference type="NCBI Taxonomy" id="2663029"/>
    <lineage>
        <taxon>Bacteria</taxon>
        <taxon>Pseudomonadati</taxon>
        <taxon>Pseudomonadota</taxon>
        <taxon>Alphaproteobacteria</taxon>
        <taxon>Hyphomicrobiales</taxon>
        <taxon>Rhizobiaceae</taxon>
        <taxon>Endobacterium</taxon>
    </lineage>
</organism>
<dbReference type="GO" id="GO:0005737">
    <property type="term" value="C:cytoplasm"/>
    <property type="evidence" value="ECO:0007669"/>
    <property type="project" value="TreeGrafter"/>
</dbReference>
<evidence type="ECO:0000256" key="5">
    <source>
        <dbReference type="ARBA" id="ARBA00023317"/>
    </source>
</evidence>
<evidence type="ECO:0000313" key="9">
    <source>
        <dbReference type="Proteomes" id="UP000435138"/>
    </source>
</evidence>
<comment type="caution">
    <text evidence="8">The sequence shown here is derived from an EMBL/GenBank/DDBJ whole genome shotgun (WGS) entry which is preliminary data.</text>
</comment>
<comment type="catalytic activity">
    <reaction evidence="6">
        <text>D-glyceraldehyde + pyruvate = 2-dehydro-3-deoxy-L-galactonate</text>
        <dbReference type="Rhea" id="RHEA:80055"/>
        <dbReference type="ChEBI" id="CHEBI:15361"/>
        <dbReference type="ChEBI" id="CHEBI:17378"/>
        <dbReference type="ChEBI" id="CHEBI:75545"/>
    </reaction>
</comment>
<protein>
    <submittedName>
        <fullName evidence="8">2-keto-3-deoxy-L-rhamnonate aldolase</fullName>
    </submittedName>
</protein>
<dbReference type="InterPro" id="IPR015813">
    <property type="entry name" value="Pyrv/PenolPyrv_kinase-like_dom"/>
</dbReference>
<evidence type="ECO:0000313" key="8">
    <source>
        <dbReference type="EMBL" id="MQY46811.1"/>
    </source>
</evidence>
<dbReference type="EMBL" id="WIXI01000042">
    <property type="protein sequence ID" value="MQY46811.1"/>
    <property type="molecule type" value="Genomic_DNA"/>
</dbReference>
<dbReference type="InterPro" id="IPR040442">
    <property type="entry name" value="Pyrv_kinase-like_dom_sf"/>
</dbReference>
<dbReference type="InterPro" id="IPR050251">
    <property type="entry name" value="HpcH-HpaI_aldolase"/>
</dbReference>
<accession>A0A6A8ADI9</accession>
<evidence type="ECO:0000256" key="2">
    <source>
        <dbReference type="ARBA" id="ARBA00005568"/>
    </source>
</evidence>
<name>A0A6A8ADI9_9HYPH</name>
<dbReference type="SUPFAM" id="SSF51621">
    <property type="entry name" value="Phosphoenolpyruvate/pyruvate domain"/>
    <property type="match status" value="1"/>
</dbReference>
<dbReference type="Gene3D" id="3.20.20.60">
    <property type="entry name" value="Phosphoenolpyruvate-binding domains"/>
    <property type="match status" value="1"/>
</dbReference>
<dbReference type="GO" id="GO:0016832">
    <property type="term" value="F:aldehyde-lyase activity"/>
    <property type="evidence" value="ECO:0007669"/>
    <property type="project" value="UniProtKB-ARBA"/>
</dbReference>
<evidence type="ECO:0000256" key="3">
    <source>
        <dbReference type="ARBA" id="ARBA00022723"/>
    </source>
</evidence>
<dbReference type="Proteomes" id="UP000435138">
    <property type="component" value="Unassembled WGS sequence"/>
</dbReference>
<keyword evidence="3" id="KW-0479">Metal-binding</keyword>
<keyword evidence="5" id="KW-0670">Pyruvate</keyword>
<proteinExistence type="inferred from homology"/>
<feature type="domain" description="HpcH/HpaI aldolase/citrate lyase" evidence="7">
    <location>
        <begin position="16"/>
        <end position="238"/>
    </location>
</feature>
<comment type="cofactor">
    <cofactor evidence="1">
        <name>a divalent metal cation</name>
        <dbReference type="ChEBI" id="CHEBI:60240"/>
    </cofactor>
</comment>